<keyword evidence="2" id="KW-1185">Reference proteome</keyword>
<dbReference type="SUPFAM" id="SSF47095">
    <property type="entry name" value="HMG-box"/>
    <property type="match status" value="1"/>
</dbReference>
<dbReference type="Proteomes" id="UP000789706">
    <property type="component" value="Unassembled WGS sequence"/>
</dbReference>
<protein>
    <submittedName>
        <fullName evidence="1">10023_t:CDS:1</fullName>
    </submittedName>
</protein>
<dbReference type="AlphaFoldDB" id="A0A9N9F030"/>
<gene>
    <name evidence="1" type="ORF">DEBURN_LOCUS4677</name>
</gene>
<reference evidence="1" key="1">
    <citation type="submission" date="2021-06" db="EMBL/GenBank/DDBJ databases">
        <authorList>
            <person name="Kallberg Y."/>
            <person name="Tangrot J."/>
            <person name="Rosling A."/>
        </authorList>
    </citation>
    <scope>NUCLEOTIDE SEQUENCE</scope>
    <source>
        <strain evidence="1">AZ414A</strain>
    </source>
</reference>
<dbReference type="EMBL" id="CAJVPK010000371">
    <property type="protein sequence ID" value="CAG8501036.1"/>
    <property type="molecule type" value="Genomic_DNA"/>
</dbReference>
<comment type="caution">
    <text evidence="1">The sequence shown here is derived from an EMBL/GenBank/DDBJ whole genome shotgun (WGS) entry which is preliminary data.</text>
</comment>
<accession>A0A9N9F030</accession>
<evidence type="ECO:0000313" key="2">
    <source>
        <dbReference type="Proteomes" id="UP000789706"/>
    </source>
</evidence>
<dbReference type="InterPro" id="IPR036910">
    <property type="entry name" value="HMG_box_dom_sf"/>
</dbReference>
<name>A0A9N9F030_9GLOM</name>
<dbReference type="OrthoDB" id="2346615at2759"/>
<proteinExistence type="predicted"/>
<sequence length="302" mass="34838">MNEIPHANENFCFDNEPSDKFLPIHEEEELINFFLEKKKNGKISRPPNSFMVYRHYLTNKHKKENVNLRIAVPDFSRFATNSWENKSPKSANSQAFSSFPASTTISSYLKPQNSNYDVTLYEDQQNDSIENVPPLPYLNDNNYSNPVDFFAPLNQILSGNDNDSVNFFAPLNQNPSDNYYSELTNSVNFLNQNSSDDQFYFNNSPELTTDLNEFSLNNQLYTYSPISNSPELTTNLNEFSLNNQLFIYSPISNSPELTNEFFLNNQLYTSVLLPPNIYLFPNNEIQYMIHHVPPDPPDGNLI</sequence>
<organism evidence="1 2">
    <name type="scientific">Diversispora eburnea</name>
    <dbReference type="NCBI Taxonomy" id="1213867"/>
    <lineage>
        <taxon>Eukaryota</taxon>
        <taxon>Fungi</taxon>
        <taxon>Fungi incertae sedis</taxon>
        <taxon>Mucoromycota</taxon>
        <taxon>Glomeromycotina</taxon>
        <taxon>Glomeromycetes</taxon>
        <taxon>Diversisporales</taxon>
        <taxon>Diversisporaceae</taxon>
        <taxon>Diversispora</taxon>
    </lineage>
</organism>
<evidence type="ECO:0000313" key="1">
    <source>
        <dbReference type="EMBL" id="CAG8501036.1"/>
    </source>
</evidence>
<dbReference type="Gene3D" id="1.10.30.10">
    <property type="entry name" value="High mobility group box domain"/>
    <property type="match status" value="1"/>
</dbReference>